<evidence type="ECO:0000313" key="1">
    <source>
        <dbReference type="EMBL" id="KAK3414670.1"/>
    </source>
</evidence>
<comment type="caution">
    <text evidence="1">The sequence shown here is derived from an EMBL/GenBank/DDBJ whole genome shotgun (WGS) entry which is preliminary data.</text>
</comment>
<sequence>MIDPVCLEGVIFTSTGSEALGNLINYTSKRGLRFTCALHTMIPWVDDVARSLQIKSVLVWIEPATVFSIYYYYLNGYEDVIKNYAFALPKLQSQFEQLKEGGNPKAVLVNALNTLELEVLRAIRTLNLVKIGPLVPFCFLDAQNHNSSHKSSRDDLFQGSVNYLGMRHSMVAFPQFGDQMTNAKLIEDVWRVGVQVSEISEEGTIVKGGEIKKGLELVMGDGERDDGIRRNARKWKDLAMKSSREDGSSDKNLKAFVENSLKQIDS</sequence>
<protein>
    <submittedName>
        <fullName evidence="1">Uncharacterized protein</fullName>
    </submittedName>
</protein>
<keyword evidence="2" id="KW-1185">Reference proteome</keyword>
<evidence type="ECO:0000313" key="2">
    <source>
        <dbReference type="Proteomes" id="UP000030711"/>
    </source>
</evidence>
<organism evidence="1 2">
    <name type="scientific">Eucalyptus grandis</name>
    <name type="common">Flooded gum</name>
    <dbReference type="NCBI Taxonomy" id="71139"/>
    <lineage>
        <taxon>Eukaryota</taxon>
        <taxon>Viridiplantae</taxon>
        <taxon>Streptophyta</taxon>
        <taxon>Embryophyta</taxon>
        <taxon>Tracheophyta</taxon>
        <taxon>Spermatophyta</taxon>
        <taxon>Magnoliopsida</taxon>
        <taxon>eudicotyledons</taxon>
        <taxon>Gunneridae</taxon>
        <taxon>Pentapetalae</taxon>
        <taxon>rosids</taxon>
        <taxon>malvids</taxon>
        <taxon>Myrtales</taxon>
        <taxon>Myrtaceae</taxon>
        <taxon>Myrtoideae</taxon>
        <taxon>Eucalypteae</taxon>
        <taxon>Eucalyptus</taxon>
    </lineage>
</organism>
<gene>
    <name evidence="1" type="ORF">EUGRSUZ_H00002</name>
</gene>
<proteinExistence type="predicted"/>
<accession>A0ACC3JMA3</accession>
<reference evidence="1 2" key="1">
    <citation type="journal article" date="2014" name="Nature">
        <title>The genome of Eucalyptus grandis.</title>
        <authorList>
            <person name="Myburg A.A."/>
            <person name="Grattapaglia D."/>
            <person name="Tuskan G.A."/>
            <person name="Hellsten U."/>
            <person name="Hayes R.D."/>
            <person name="Grimwood J."/>
            <person name="Jenkins J."/>
            <person name="Lindquist E."/>
            <person name="Tice H."/>
            <person name="Bauer D."/>
            <person name="Goodstein D.M."/>
            <person name="Dubchak I."/>
            <person name="Poliakov A."/>
            <person name="Mizrachi E."/>
            <person name="Kullan A.R."/>
            <person name="Hussey S.G."/>
            <person name="Pinard D."/>
            <person name="van der Merwe K."/>
            <person name="Singh P."/>
            <person name="van Jaarsveld I."/>
            <person name="Silva-Junior O.B."/>
            <person name="Togawa R.C."/>
            <person name="Pappas M.R."/>
            <person name="Faria D.A."/>
            <person name="Sansaloni C.P."/>
            <person name="Petroli C.D."/>
            <person name="Yang X."/>
            <person name="Ranjan P."/>
            <person name="Tschaplinski T.J."/>
            <person name="Ye C.Y."/>
            <person name="Li T."/>
            <person name="Sterck L."/>
            <person name="Vanneste K."/>
            <person name="Murat F."/>
            <person name="Soler M."/>
            <person name="Clemente H.S."/>
            <person name="Saidi N."/>
            <person name="Cassan-Wang H."/>
            <person name="Dunand C."/>
            <person name="Hefer C.A."/>
            <person name="Bornberg-Bauer E."/>
            <person name="Kersting A.R."/>
            <person name="Vining K."/>
            <person name="Amarasinghe V."/>
            <person name="Ranik M."/>
            <person name="Naithani S."/>
            <person name="Elser J."/>
            <person name="Boyd A.E."/>
            <person name="Liston A."/>
            <person name="Spatafora J.W."/>
            <person name="Dharmwardhana P."/>
            <person name="Raja R."/>
            <person name="Sullivan C."/>
            <person name="Romanel E."/>
            <person name="Alves-Ferreira M."/>
            <person name="Kulheim C."/>
            <person name="Foley W."/>
            <person name="Carocha V."/>
            <person name="Paiva J."/>
            <person name="Kudrna D."/>
            <person name="Brommonschenkel S.H."/>
            <person name="Pasquali G."/>
            <person name="Byrne M."/>
            <person name="Rigault P."/>
            <person name="Tibbits J."/>
            <person name="Spokevicius A."/>
            <person name="Jones R.C."/>
            <person name="Steane D.A."/>
            <person name="Vaillancourt R.E."/>
            <person name="Potts B.M."/>
            <person name="Joubert F."/>
            <person name="Barry K."/>
            <person name="Pappas G.J."/>
            <person name="Strauss S.H."/>
            <person name="Jaiswal P."/>
            <person name="Grima-Pettenati J."/>
            <person name="Salse J."/>
            <person name="Van de Peer Y."/>
            <person name="Rokhsar D.S."/>
            <person name="Schmutz J."/>
        </authorList>
    </citation>
    <scope>NUCLEOTIDE SEQUENCE [LARGE SCALE GENOMIC DNA]</scope>
    <source>
        <strain evidence="2">cv. BRASUZ1</strain>
        <tissue evidence="1">Leaf extractions</tissue>
    </source>
</reference>
<dbReference type="Proteomes" id="UP000030711">
    <property type="component" value="Chromosome 8"/>
</dbReference>
<name>A0ACC3JMA3_EUCGR</name>
<dbReference type="EMBL" id="CM064442">
    <property type="protein sequence ID" value="KAK3414670.1"/>
    <property type="molecule type" value="Genomic_DNA"/>
</dbReference>